<dbReference type="AlphaFoldDB" id="A0A507EY22"/>
<accession>A0A507EY22</accession>
<dbReference type="OrthoDB" id="5994at2759"/>
<dbReference type="SUPFAM" id="SSF141091">
    <property type="entry name" value="L21p-like"/>
    <property type="match status" value="1"/>
</dbReference>
<proteinExistence type="inferred from homology"/>
<dbReference type="EMBL" id="QEAP01000338">
    <property type="protein sequence ID" value="TPX68821.1"/>
    <property type="molecule type" value="Genomic_DNA"/>
</dbReference>
<dbReference type="Proteomes" id="UP000320333">
    <property type="component" value="Unassembled WGS sequence"/>
</dbReference>
<dbReference type="STRING" id="246404.A0A507EY22"/>
<dbReference type="Pfam" id="PF00829">
    <property type="entry name" value="Ribosomal_L21p"/>
    <property type="match status" value="1"/>
</dbReference>
<evidence type="ECO:0000256" key="1">
    <source>
        <dbReference type="ARBA" id="ARBA00008563"/>
    </source>
</evidence>
<keyword evidence="4" id="KW-1185">Reference proteome</keyword>
<protein>
    <recommendedName>
        <fullName evidence="2">Large ribosomal subunit protein bL21m</fullName>
    </recommendedName>
</protein>
<dbReference type="InterPro" id="IPR028909">
    <property type="entry name" value="bL21-like"/>
</dbReference>
<dbReference type="InterPro" id="IPR036164">
    <property type="entry name" value="bL21-like_sf"/>
</dbReference>
<dbReference type="PANTHER" id="PTHR21349:SF0">
    <property type="entry name" value="LARGE RIBOSOMAL SUBUNIT PROTEIN BL21M"/>
    <property type="match status" value="1"/>
</dbReference>
<organism evidence="3 4">
    <name type="scientific">Chytriomyces confervae</name>
    <dbReference type="NCBI Taxonomy" id="246404"/>
    <lineage>
        <taxon>Eukaryota</taxon>
        <taxon>Fungi</taxon>
        <taxon>Fungi incertae sedis</taxon>
        <taxon>Chytridiomycota</taxon>
        <taxon>Chytridiomycota incertae sedis</taxon>
        <taxon>Chytridiomycetes</taxon>
        <taxon>Chytridiales</taxon>
        <taxon>Chytriomycetaceae</taxon>
        <taxon>Chytriomyces</taxon>
    </lineage>
</organism>
<dbReference type="GO" id="GO:0003735">
    <property type="term" value="F:structural constituent of ribosome"/>
    <property type="evidence" value="ECO:0007669"/>
    <property type="project" value="TreeGrafter"/>
</dbReference>
<sequence>MQRFLTRSAASQQLRPFILRQQSWQSTVSAAVSSSQSAAPAASTPWSETTKTQLGLLREQPTNSFSAIVELKQRPYFVGIGDIIVTMRMNDLKLGDVIVFDRVREIGSKDYVLKGHPYVHPQFFSVKAVVIEHPVSAEVVRHHWKKRGHQPVHTNRNHHTSLRIAEISIKDLGSS</sequence>
<comment type="similarity">
    <text evidence="1">Belongs to the bacterial ribosomal protein bL21 family.</text>
</comment>
<reference evidence="3 4" key="1">
    <citation type="journal article" date="2019" name="Sci. Rep.">
        <title>Comparative genomics of chytrid fungi reveal insights into the obligate biotrophic and pathogenic lifestyle of Synchytrium endobioticum.</title>
        <authorList>
            <person name="van de Vossenberg B.T.L.H."/>
            <person name="Warris S."/>
            <person name="Nguyen H.D.T."/>
            <person name="van Gent-Pelzer M.P.E."/>
            <person name="Joly D.L."/>
            <person name="van de Geest H.C."/>
            <person name="Bonants P.J.M."/>
            <person name="Smith D.S."/>
            <person name="Levesque C.A."/>
            <person name="van der Lee T.A.J."/>
        </authorList>
    </citation>
    <scope>NUCLEOTIDE SEQUENCE [LARGE SCALE GENOMIC DNA]</scope>
    <source>
        <strain evidence="3 4">CBS 675.73</strain>
    </source>
</reference>
<gene>
    <name evidence="3" type="ORF">CcCBS67573_g07036</name>
</gene>
<name>A0A507EY22_9FUNG</name>
<dbReference type="GO" id="GO:0005762">
    <property type="term" value="C:mitochondrial large ribosomal subunit"/>
    <property type="evidence" value="ECO:0007669"/>
    <property type="project" value="TreeGrafter"/>
</dbReference>
<evidence type="ECO:0000313" key="4">
    <source>
        <dbReference type="Proteomes" id="UP000320333"/>
    </source>
</evidence>
<comment type="caution">
    <text evidence="3">The sequence shown here is derived from an EMBL/GenBank/DDBJ whole genome shotgun (WGS) entry which is preliminary data.</text>
</comment>
<evidence type="ECO:0000313" key="3">
    <source>
        <dbReference type="EMBL" id="TPX68821.1"/>
    </source>
</evidence>
<dbReference type="PANTHER" id="PTHR21349">
    <property type="entry name" value="50S RIBOSOMAL PROTEIN L21"/>
    <property type="match status" value="1"/>
</dbReference>
<evidence type="ECO:0000256" key="2">
    <source>
        <dbReference type="ARBA" id="ARBA00044129"/>
    </source>
</evidence>